<sequence length="33" mass="4117">MEFILSITFKFINYEKQRYMKPLCENGNLIYRL</sequence>
<name>A0A1I4VUR6_9BACE</name>
<dbReference type="Proteomes" id="UP000183766">
    <property type="component" value="Unassembled WGS sequence"/>
</dbReference>
<protein>
    <submittedName>
        <fullName evidence="2">Uncharacterized protein</fullName>
    </submittedName>
</protein>
<reference evidence="2 3" key="2">
    <citation type="submission" date="2016-10" db="EMBL/GenBank/DDBJ databases">
        <authorList>
            <person name="de Groot N.N."/>
        </authorList>
    </citation>
    <scope>NUCLEOTIDE SEQUENCE [LARGE SCALE GENOMIC DNA]</scope>
    <source>
        <strain evidence="2">NLAE-zl-C202</strain>
        <strain evidence="1 3">NLAE-zl-G339</strain>
    </source>
</reference>
<evidence type="ECO:0000313" key="1">
    <source>
        <dbReference type="EMBL" id="SEA74208.1"/>
    </source>
</evidence>
<proteinExistence type="predicted"/>
<dbReference type="EMBL" id="FOUM01000018">
    <property type="protein sequence ID" value="SFN04910.1"/>
    <property type="molecule type" value="Genomic_DNA"/>
</dbReference>
<gene>
    <name evidence="1" type="ORF">SAMN04487924_11234</name>
    <name evidence="2" type="ORF">SAMN05216250_11835</name>
</gene>
<dbReference type="AlphaFoldDB" id="A0A1I4VUR6"/>
<evidence type="ECO:0000313" key="3">
    <source>
        <dbReference type="Proteomes" id="UP000183040"/>
    </source>
</evidence>
<dbReference type="EMBL" id="FNRP01000012">
    <property type="protein sequence ID" value="SEA74208.1"/>
    <property type="molecule type" value="Genomic_DNA"/>
</dbReference>
<dbReference type="Proteomes" id="UP000183040">
    <property type="component" value="Unassembled WGS sequence"/>
</dbReference>
<evidence type="ECO:0000313" key="4">
    <source>
        <dbReference type="Proteomes" id="UP000183766"/>
    </source>
</evidence>
<accession>A0A1I4VUR6</accession>
<reference evidence="4" key="1">
    <citation type="submission" date="2016-10" db="EMBL/GenBank/DDBJ databases">
        <authorList>
            <person name="Varghese N."/>
            <person name="Submissions S."/>
        </authorList>
    </citation>
    <scope>NUCLEOTIDE SEQUENCE [LARGE SCALE GENOMIC DNA]</scope>
    <source>
        <strain evidence="4">NLAE-zl-C202</strain>
    </source>
</reference>
<evidence type="ECO:0000313" key="2">
    <source>
        <dbReference type="EMBL" id="SFN04910.1"/>
    </source>
</evidence>
<organism evidence="2 4">
    <name type="scientific">Bacteroides xylanisolvens</name>
    <dbReference type="NCBI Taxonomy" id="371601"/>
    <lineage>
        <taxon>Bacteria</taxon>
        <taxon>Pseudomonadati</taxon>
        <taxon>Bacteroidota</taxon>
        <taxon>Bacteroidia</taxon>
        <taxon>Bacteroidales</taxon>
        <taxon>Bacteroidaceae</taxon>
        <taxon>Bacteroides</taxon>
    </lineage>
</organism>